<sequence length="523" mass="54184">MHHNVLLLAAGLICTPIFAAPNANNRLNPRKVHRHRQAPKPAVTVGTPYKPPTYGPPPGEVTVAADPTDSTSVLVDPIGASTTSACSVVRITEYVTVYGTSPPASSSTLGNFTSPPYGWNSSVGISSFLTGTGTGAVLPTSASANITSSAAAANVTTSQPYFPISNSTTSDLPYATTGGQHQHNETSAVLPTFINETSAVLPTFVNVTTTVNVTVFPTSTFLAPSNFTSFPNISTPDVTPTPIPTSSAVVSANFTSFANITSTPEISFSILPIPASTSFANITSTPEISFSILPIPATTSLSNFTSFANVSSSTAFFPNSSVPATTTAEEPTSSSGLTVTSFIIPTLTTDIIPGESVSSTVITSLVIATTMTPIDVATSSSTSTVTTLVIATTLSPIDTASVSLSDLPTTVVVPTATVSSADAPTGTPNPEDIHCGIKGEAIGTYYLATYAYNKANVPVTLQGCFQFCSFAVEQCFSFEFYLEPGLGAPRCKLYGGPVAFEVESIDPFQPYTWYDLACGDPTK</sequence>
<keyword evidence="2" id="KW-0732">Signal</keyword>
<name>A0ABR3XTA2_9PEZI</name>
<proteinExistence type="predicted"/>
<gene>
    <name evidence="3" type="ORF">Daus18300_002033</name>
</gene>
<evidence type="ECO:0000256" key="2">
    <source>
        <dbReference type="SAM" id="SignalP"/>
    </source>
</evidence>
<dbReference type="Proteomes" id="UP001583177">
    <property type="component" value="Unassembled WGS sequence"/>
</dbReference>
<reference evidence="3 4" key="1">
    <citation type="journal article" date="2024" name="IMA Fungus">
        <title>IMA Genome - F19 : A genome assembly and annotation guide to empower mycologists, including annotated draft genome sequences of Ceratocystis pirilliformis, Diaporthe australafricana, Fusarium ophioides, Paecilomyces lecythidis, and Sporothrix stenoceras.</title>
        <authorList>
            <person name="Aylward J."/>
            <person name="Wilson A.M."/>
            <person name="Visagie C.M."/>
            <person name="Spraker J."/>
            <person name="Barnes I."/>
            <person name="Buitendag C."/>
            <person name="Ceriani C."/>
            <person name="Del Mar Angel L."/>
            <person name="du Plessis D."/>
            <person name="Fuchs T."/>
            <person name="Gasser K."/>
            <person name="Kramer D."/>
            <person name="Li W."/>
            <person name="Munsamy K."/>
            <person name="Piso A."/>
            <person name="Price J.L."/>
            <person name="Sonnekus B."/>
            <person name="Thomas C."/>
            <person name="van der Nest A."/>
            <person name="van Dijk A."/>
            <person name="van Heerden A."/>
            <person name="van Vuuren N."/>
            <person name="Yilmaz N."/>
            <person name="Duong T.A."/>
            <person name="van der Merwe N.A."/>
            <person name="Wingfield M.J."/>
            <person name="Wingfield B.D."/>
        </authorList>
    </citation>
    <scope>NUCLEOTIDE SEQUENCE [LARGE SCALE GENOMIC DNA]</scope>
    <source>
        <strain evidence="3 4">CMW 18300</strain>
    </source>
</reference>
<feature type="signal peptide" evidence="2">
    <location>
        <begin position="1"/>
        <end position="19"/>
    </location>
</feature>
<evidence type="ECO:0000256" key="1">
    <source>
        <dbReference type="SAM" id="MobiDB-lite"/>
    </source>
</evidence>
<evidence type="ECO:0000313" key="3">
    <source>
        <dbReference type="EMBL" id="KAL1878757.1"/>
    </source>
</evidence>
<evidence type="ECO:0008006" key="5">
    <source>
        <dbReference type="Google" id="ProtNLM"/>
    </source>
</evidence>
<evidence type="ECO:0000313" key="4">
    <source>
        <dbReference type="Proteomes" id="UP001583177"/>
    </source>
</evidence>
<accession>A0ABR3XTA2</accession>
<feature type="region of interest" description="Disordered" evidence="1">
    <location>
        <begin position="31"/>
        <end position="51"/>
    </location>
</feature>
<dbReference type="EMBL" id="JAWRVE010000011">
    <property type="protein sequence ID" value="KAL1878757.1"/>
    <property type="molecule type" value="Genomic_DNA"/>
</dbReference>
<protein>
    <recommendedName>
        <fullName evidence="5">Apple domain-containing protein</fullName>
    </recommendedName>
</protein>
<keyword evidence="4" id="KW-1185">Reference proteome</keyword>
<comment type="caution">
    <text evidence="3">The sequence shown here is derived from an EMBL/GenBank/DDBJ whole genome shotgun (WGS) entry which is preliminary data.</text>
</comment>
<organism evidence="3 4">
    <name type="scientific">Diaporthe australafricana</name>
    <dbReference type="NCBI Taxonomy" id="127596"/>
    <lineage>
        <taxon>Eukaryota</taxon>
        <taxon>Fungi</taxon>
        <taxon>Dikarya</taxon>
        <taxon>Ascomycota</taxon>
        <taxon>Pezizomycotina</taxon>
        <taxon>Sordariomycetes</taxon>
        <taxon>Sordariomycetidae</taxon>
        <taxon>Diaporthales</taxon>
        <taxon>Diaporthaceae</taxon>
        <taxon>Diaporthe</taxon>
    </lineage>
</organism>
<feature type="chain" id="PRO_5047325863" description="Apple domain-containing protein" evidence="2">
    <location>
        <begin position="20"/>
        <end position="523"/>
    </location>
</feature>